<name>A0AAV0XUR8_9HEMI</name>
<sequence length="102" mass="11727">MDQIIINAVEVFKTPPTVTTNDTVQLKKNVDHANQSWIQRTMDKPHQQPTSRTQIRPQQSRQQINQQTSTINVTDSTKRAAHSNPCTNINTNHIVNNKNKIW</sequence>
<evidence type="ECO:0000256" key="1">
    <source>
        <dbReference type="SAM" id="MobiDB-lite"/>
    </source>
</evidence>
<evidence type="ECO:0000313" key="3">
    <source>
        <dbReference type="Proteomes" id="UP001160148"/>
    </source>
</evidence>
<reference evidence="2 3" key="1">
    <citation type="submission" date="2023-01" db="EMBL/GenBank/DDBJ databases">
        <authorList>
            <person name="Whitehead M."/>
        </authorList>
    </citation>
    <scope>NUCLEOTIDE SEQUENCE [LARGE SCALE GENOMIC DNA]</scope>
</reference>
<protein>
    <submittedName>
        <fullName evidence="2">Uncharacterized protein</fullName>
    </submittedName>
</protein>
<feature type="compositionally biased region" description="Low complexity" evidence="1">
    <location>
        <begin position="51"/>
        <end position="71"/>
    </location>
</feature>
<dbReference type="EMBL" id="CARXXK010000680">
    <property type="protein sequence ID" value="CAI6371001.1"/>
    <property type="molecule type" value="Genomic_DNA"/>
</dbReference>
<gene>
    <name evidence="2" type="ORF">MEUPH1_LOCUS25060</name>
</gene>
<dbReference type="AlphaFoldDB" id="A0AAV0XUR8"/>
<dbReference type="Proteomes" id="UP001160148">
    <property type="component" value="Unassembled WGS sequence"/>
</dbReference>
<proteinExistence type="predicted"/>
<accession>A0AAV0XUR8</accession>
<evidence type="ECO:0000313" key="2">
    <source>
        <dbReference type="EMBL" id="CAI6371001.1"/>
    </source>
</evidence>
<feature type="region of interest" description="Disordered" evidence="1">
    <location>
        <begin position="39"/>
        <end position="91"/>
    </location>
</feature>
<organism evidence="2 3">
    <name type="scientific">Macrosiphum euphorbiae</name>
    <name type="common">potato aphid</name>
    <dbReference type="NCBI Taxonomy" id="13131"/>
    <lineage>
        <taxon>Eukaryota</taxon>
        <taxon>Metazoa</taxon>
        <taxon>Ecdysozoa</taxon>
        <taxon>Arthropoda</taxon>
        <taxon>Hexapoda</taxon>
        <taxon>Insecta</taxon>
        <taxon>Pterygota</taxon>
        <taxon>Neoptera</taxon>
        <taxon>Paraneoptera</taxon>
        <taxon>Hemiptera</taxon>
        <taxon>Sternorrhyncha</taxon>
        <taxon>Aphidomorpha</taxon>
        <taxon>Aphidoidea</taxon>
        <taxon>Aphididae</taxon>
        <taxon>Macrosiphini</taxon>
        <taxon>Macrosiphum</taxon>
    </lineage>
</organism>
<comment type="caution">
    <text evidence="2">The sequence shown here is derived from an EMBL/GenBank/DDBJ whole genome shotgun (WGS) entry which is preliminary data.</text>
</comment>
<keyword evidence="3" id="KW-1185">Reference proteome</keyword>